<dbReference type="AlphaFoldDB" id="V9CZG3"/>
<accession>V9CZG3</accession>
<sequence>MYFVPLDKGPIRNGLLTHHSSAFGIFEQVFLQNVTPTIIHHIQQIDNFLREMKQAAPKMKLKVPEIAHAVSDPEIAGSGLVTSSNHYTKSSVFVRRTSVSRRIRRGARARRSTGTAS</sequence>
<evidence type="ECO:0000313" key="2">
    <source>
        <dbReference type="Proteomes" id="UP000030678"/>
    </source>
</evidence>
<proteinExistence type="predicted"/>
<reference evidence="1 2" key="1">
    <citation type="submission" date="2013-03" db="EMBL/GenBank/DDBJ databases">
        <title>The Genome Sequence of Cladophialophora carrionii CBS 160.54.</title>
        <authorList>
            <consortium name="The Broad Institute Genomics Platform"/>
            <person name="Cuomo C."/>
            <person name="de Hoog S."/>
            <person name="Gorbushina A."/>
            <person name="Walker B."/>
            <person name="Young S.K."/>
            <person name="Zeng Q."/>
            <person name="Gargeya S."/>
            <person name="Fitzgerald M."/>
            <person name="Haas B."/>
            <person name="Abouelleil A."/>
            <person name="Allen A.W."/>
            <person name="Alvarado L."/>
            <person name="Arachchi H.M."/>
            <person name="Berlin A.M."/>
            <person name="Chapman S.B."/>
            <person name="Gainer-Dewar J."/>
            <person name="Goldberg J."/>
            <person name="Griggs A."/>
            <person name="Gujja S."/>
            <person name="Hansen M."/>
            <person name="Howarth C."/>
            <person name="Imamovic A."/>
            <person name="Ireland A."/>
            <person name="Larimer J."/>
            <person name="McCowan C."/>
            <person name="Murphy C."/>
            <person name="Pearson M."/>
            <person name="Poon T.W."/>
            <person name="Priest M."/>
            <person name="Roberts A."/>
            <person name="Saif S."/>
            <person name="Shea T."/>
            <person name="Sisk P."/>
            <person name="Sykes S."/>
            <person name="Wortman J."/>
            <person name="Nusbaum C."/>
            <person name="Birren B."/>
        </authorList>
    </citation>
    <scope>NUCLEOTIDE SEQUENCE [LARGE SCALE GENOMIC DNA]</scope>
    <source>
        <strain evidence="1 2">CBS 160.54</strain>
    </source>
</reference>
<dbReference type="VEuPathDB" id="FungiDB:G647_09040"/>
<name>V9CZG3_9EURO</name>
<dbReference type="Proteomes" id="UP000030678">
    <property type="component" value="Unassembled WGS sequence"/>
</dbReference>
<evidence type="ECO:0000313" key="1">
    <source>
        <dbReference type="EMBL" id="ETI20025.1"/>
    </source>
</evidence>
<dbReference type="RefSeq" id="XP_008731567.1">
    <property type="nucleotide sequence ID" value="XM_008733345.1"/>
</dbReference>
<protein>
    <submittedName>
        <fullName evidence="1">Uncharacterized protein</fullName>
    </submittedName>
</protein>
<dbReference type="HOGENOM" id="CLU_2084602_0_0_1"/>
<gene>
    <name evidence="1" type="ORF">G647_09040</name>
</gene>
<organism evidence="1 2">
    <name type="scientific">Cladophialophora carrionii CBS 160.54</name>
    <dbReference type="NCBI Taxonomy" id="1279043"/>
    <lineage>
        <taxon>Eukaryota</taxon>
        <taxon>Fungi</taxon>
        <taxon>Dikarya</taxon>
        <taxon>Ascomycota</taxon>
        <taxon>Pezizomycotina</taxon>
        <taxon>Eurotiomycetes</taxon>
        <taxon>Chaetothyriomycetidae</taxon>
        <taxon>Chaetothyriales</taxon>
        <taxon>Herpotrichiellaceae</taxon>
        <taxon>Cladophialophora</taxon>
    </lineage>
</organism>
<dbReference type="GeneID" id="19987533"/>
<dbReference type="EMBL" id="KB822709">
    <property type="protein sequence ID" value="ETI20025.1"/>
    <property type="molecule type" value="Genomic_DNA"/>
</dbReference>